<name>A0ACB9J2W5_9ASTR</name>
<proteinExistence type="predicted"/>
<accession>A0ACB9J2W5</accession>
<comment type="caution">
    <text evidence="1">The sequence shown here is derived from an EMBL/GenBank/DDBJ whole genome shotgun (WGS) entry which is preliminary data.</text>
</comment>
<evidence type="ECO:0000313" key="2">
    <source>
        <dbReference type="Proteomes" id="UP001056120"/>
    </source>
</evidence>
<gene>
    <name evidence="1" type="ORF">L1987_18640</name>
</gene>
<dbReference type="EMBL" id="CM042023">
    <property type="protein sequence ID" value="KAI3813905.1"/>
    <property type="molecule type" value="Genomic_DNA"/>
</dbReference>
<keyword evidence="2" id="KW-1185">Reference proteome</keyword>
<evidence type="ECO:0000313" key="1">
    <source>
        <dbReference type="EMBL" id="KAI3813905.1"/>
    </source>
</evidence>
<protein>
    <submittedName>
        <fullName evidence="1">Uncharacterized protein</fullName>
    </submittedName>
</protein>
<reference evidence="1 2" key="2">
    <citation type="journal article" date="2022" name="Mol. Ecol. Resour.">
        <title>The genomes of chicory, endive, great burdock and yacon provide insights into Asteraceae paleo-polyploidization history and plant inulin production.</title>
        <authorList>
            <person name="Fan W."/>
            <person name="Wang S."/>
            <person name="Wang H."/>
            <person name="Wang A."/>
            <person name="Jiang F."/>
            <person name="Liu H."/>
            <person name="Zhao H."/>
            <person name="Xu D."/>
            <person name="Zhang Y."/>
        </authorList>
    </citation>
    <scope>NUCLEOTIDE SEQUENCE [LARGE SCALE GENOMIC DNA]</scope>
    <source>
        <strain evidence="2">cv. Yunnan</strain>
        <tissue evidence="1">Leaves</tissue>
    </source>
</reference>
<sequence>METSPDVNLTEFGKKDDPTMELQKHKEEQDDDLEQEDELEQEDDSERRDCEKDDGIVNFAVIYIWGD</sequence>
<organism evidence="1 2">
    <name type="scientific">Smallanthus sonchifolius</name>
    <dbReference type="NCBI Taxonomy" id="185202"/>
    <lineage>
        <taxon>Eukaryota</taxon>
        <taxon>Viridiplantae</taxon>
        <taxon>Streptophyta</taxon>
        <taxon>Embryophyta</taxon>
        <taxon>Tracheophyta</taxon>
        <taxon>Spermatophyta</taxon>
        <taxon>Magnoliopsida</taxon>
        <taxon>eudicotyledons</taxon>
        <taxon>Gunneridae</taxon>
        <taxon>Pentapetalae</taxon>
        <taxon>asterids</taxon>
        <taxon>campanulids</taxon>
        <taxon>Asterales</taxon>
        <taxon>Asteraceae</taxon>
        <taxon>Asteroideae</taxon>
        <taxon>Heliantheae alliance</taxon>
        <taxon>Millerieae</taxon>
        <taxon>Smallanthus</taxon>
    </lineage>
</organism>
<dbReference type="Proteomes" id="UP001056120">
    <property type="component" value="Linkage Group LG06"/>
</dbReference>
<reference evidence="2" key="1">
    <citation type="journal article" date="2022" name="Mol. Ecol. Resour.">
        <title>The genomes of chicory, endive, great burdock and yacon provide insights into Asteraceae palaeo-polyploidization history and plant inulin production.</title>
        <authorList>
            <person name="Fan W."/>
            <person name="Wang S."/>
            <person name="Wang H."/>
            <person name="Wang A."/>
            <person name="Jiang F."/>
            <person name="Liu H."/>
            <person name="Zhao H."/>
            <person name="Xu D."/>
            <person name="Zhang Y."/>
        </authorList>
    </citation>
    <scope>NUCLEOTIDE SEQUENCE [LARGE SCALE GENOMIC DNA]</scope>
    <source>
        <strain evidence="2">cv. Yunnan</strain>
    </source>
</reference>